<dbReference type="GO" id="GO:0016020">
    <property type="term" value="C:membrane"/>
    <property type="evidence" value="ECO:0007669"/>
    <property type="project" value="InterPro"/>
</dbReference>
<feature type="transmembrane region" description="Helical" evidence="1">
    <location>
        <begin position="27"/>
        <end position="47"/>
    </location>
</feature>
<feature type="transmembrane region" description="Helical" evidence="1">
    <location>
        <begin position="68"/>
        <end position="88"/>
    </location>
</feature>
<keyword evidence="1" id="KW-1133">Transmembrane helix</keyword>
<dbReference type="Pfam" id="PF04186">
    <property type="entry name" value="FxsA"/>
    <property type="match status" value="1"/>
</dbReference>
<accession>A0A398CKJ3</accession>
<reference evidence="2 3" key="1">
    <citation type="submission" date="2018-09" db="EMBL/GenBank/DDBJ databases">
        <title>Cohnella cavernae sp. nov., isolated from a karst cave.</title>
        <authorList>
            <person name="Zhu H."/>
        </authorList>
    </citation>
    <scope>NUCLEOTIDE SEQUENCE [LARGE SCALE GENOMIC DNA]</scope>
    <source>
        <strain evidence="2 3">K2E09-144</strain>
    </source>
</reference>
<dbReference type="PANTHER" id="PTHR35335:SF1">
    <property type="entry name" value="UPF0716 PROTEIN FXSA"/>
    <property type="match status" value="1"/>
</dbReference>
<dbReference type="Proteomes" id="UP000266340">
    <property type="component" value="Unassembled WGS sequence"/>
</dbReference>
<evidence type="ECO:0000256" key="1">
    <source>
        <dbReference type="SAM" id="Phobius"/>
    </source>
</evidence>
<sequence length="132" mass="14707">MVKRLAVIFIIFLAIELWGIIEMVQRIGGITTFGLLLLTGILGGWFARAEGSKIWADARRQLQSGQMPGFALLDGLCVLAGGLLLLLPGFLSDIVGITLLLPFTRPIYRLFMYRWLEKKVRSGSISIRRGPF</sequence>
<protein>
    <submittedName>
        <fullName evidence="2">FxsA family protein</fullName>
    </submittedName>
</protein>
<evidence type="ECO:0000313" key="2">
    <source>
        <dbReference type="EMBL" id="RIE02885.1"/>
    </source>
</evidence>
<dbReference type="RefSeq" id="WP_119150914.1">
    <property type="nucleotide sequence ID" value="NZ_JBHSOV010000055.1"/>
</dbReference>
<feature type="transmembrane region" description="Helical" evidence="1">
    <location>
        <begin position="5"/>
        <end position="21"/>
    </location>
</feature>
<gene>
    <name evidence="2" type="ORF">D3H35_19910</name>
</gene>
<keyword evidence="1" id="KW-0472">Membrane</keyword>
<dbReference type="AlphaFoldDB" id="A0A398CKJ3"/>
<proteinExistence type="predicted"/>
<name>A0A398CKJ3_9BACL</name>
<dbReference type="OrthoDB" id="9792788at2"/>
<organism evidence="2 3">
    <name type="scientific">Cohnella faecalis</name>
    <dbReference type="NCBI Taxonomy" id="2315694"/>
    <lineage>
        <taxon>Bacteria</taxon>
        <taxon>Bacillati</taxon>
        <taxon>Bacillota</taxon>
        <taxon>Bacilli</taxon>
        <taxon>Bacillales</taxon>
        <taxon>Paenibacillaceae</taxon>
        <taxon>Cohnella</taxon>
    </lineage>
</organism>
<dbReference type="InterPro" id="IPR007313">
    <property type="entry name" value="FxsA"/>
</dbReference>
<keyword evidence="1" id="KW-0812">Transmembrane</keyword>
<dbReference type="PANTHER" id="PTHR35335">
    <property type="entry name" value="UPF0716 PROTEIN FXSA"/>
    <property type="match status" value="1"/>
</dbReference>
<evidence type="ECO:0000313" key="3">
    <source>
        <dbReference type="Proteomes" id="UP000266340"/>
    </source>
</evidence>
<comment type="caution">
    <text evidence="2">The sequence shown here is derived from an EMBL/GenBank/DDBJ whole genome shotgun (WGS) entry which is preliminary data.</text>
</comment>
<dbReference type="EMBL" id="QXJM01000039">
    <property type="protein sequence ID" value="RIE02885.1"/>
    <property type="molecule type" value="Genomic_DNA"/>
</dbReference>
<dbReference type="NCBIfam" id="NF008528">
    <property type="entry name" value="PRK11463.1-2"/>
    <property type="match status" value="1"/>
</dbReference>
<keyword evidence="3" id="KW-1185">Reference proteome</keyword>